<evidence type="ECO:0000313" key="3">
    <source>
        <dbReference type="Proteomes" id="UP000663889"/>
    </source>
</evidence>
<dbReference type="InterPro" id="IPR028994">
    <property type="entry name" value="Integrin_alpha_N"/>
</dbReference>
<dbReference type="PANTHER" id="PTHR46580:SF4">
    <property type="entry name" value="ATP_GTP-BINDING PROTEIN"/>
    <property type="match status" value="1"/>
</dbReference>
<organism evidence="2 3">
    <name type="scientific">Rotaria sordida</name>
    <dbReference type="NCBI Taxonomy" id="392033"/>
    <lineage>
        <taxon>Eukaryota</taxon>
        <taxon>Metazoa</taxon>
        <taxon>Spiralia</taxon>
        <taxon>Gnathifera</taxon>
        <taxon>Rotifera</taxon>
        <taxon>Eurotatoria</taxon>
        <taxon>Bdelloidea</taxon>
        <taxon>Philodinida</taxon>
        <taxon>Philodinidae</taxon>
        <taxon>Rotaria</taxon>
    </lineage>
</organism>
<dbReference type="PANTHER" id="PTHR46580">
    <property type="entry name" value="SENSOR KINASE-RELATED"/>
    <property type="match status" value="1"/>
</dbReference>
<comment type="caution">
    <text evidence="2">The sequence shown here is derived from an EMBL/GenBank/DDBJ whole genome shotgun (WGS) entry which is preliminary data.</text>
</comment>
<sequence>MWLGNGDRSFSVPIIFSTGRNSYPRAIVTADFNRDGHVDIAVVNHYGKNIGISLGNGNGAFELQQISFTGGFYLPIFLAVGDFNEDRIPDVVFSYYYYDVAGVLFGYVIGKCYQIFKSSNVTFGTIQNQQNSLQREIRREQTDNRLLEQTVITFVDELSKTSNNNTKKSSKTTNAFKEYLNKSIIRPSIENSCEQEMNTNDEKLMDKFTKALIYIQDF</sequence>
<accession>A0A815P6I8</accession>
<keyword evidence="1" id="KW-0732">Signal</keyword>
<proteinExistence type="predicted"/>
<protein>
    <submittedName>
        <fullName evidence="2">Uncharacterized protein</fullName>
    </submittedName>
</protein>
<dbReference type="Gene3D" id="2.130.10.130">
    <property type="entry name" value="Integrin alpha, N-terminal"/>
    <property type="match status" value="1"/>
</dbReference>
<dbReference type="InterPro" id="IPR013517">
    <property type="entry name" value="FG-GAP"/>
</dbReference>
<dbReference type="EMBL" id="CAJNOU010004519">
    <property type="protein sequence ID" value="CAF1444763.1"/>
    <property type="molecule type" value="Genomic_DNA"/>
</dbReference>
<dbReference type="SUPFAM" id="SSF69318">
    <property type="entry name" value="Integrin alpha N-terminal domain"/>
    <property type="match status" value="1"/>
</dbReference>
<gene>
    <name evidence="2" type="ORF">SEV965_LOCUS33400</name>
</gene>
<reference evidence="2" key="1">
    <citation type="submission" date="2021-02" db="EMBL/GenBank/DDBJ databases">
        <authorList>
            <person name="Nowell W R."/>
        </authorList>
    </citation>
    <scope>NUCLEOTIDE SEQUENCE</scope>
</reference>
<dbReference type="Pfam" id="PF13517">
    <property type="entry name" value="FG-GAP_3"/>
    <property type="match status" value="1"/>
</dbReference>
<evidence type="ECO:0000256" key="1">
    <source>
        <dbReference type="ARBA" id="ARBA00022729"/>
    </source>
</evidence>
<dbReference type="Proteomes" id="UP000663889">
    <property type="component" value="Unassembled WGS sequence"/>
</dbReference>
<dbReference type="AlphaFoldDB" id="A0A815P6I8"/>
<name>A0A815P6I8_9BILA</name>
<evidence type="ECO:0000313" key="2">
    <source>
        <dbReference type="EMBL" id="CAF1444763.1"/>
    </source>
</evidence>